<reference evidence="2 3" key="1">
    <citation type="submission" date="2022-01" db="EMBL/GenBank/DDBJ databases">
        <title>A chromosomal length assembly of Cordylochernes scorpioides.</title>
        <authorList>
            <person name="Zeh D."/>
            <person name="Zeh J."/>
        </authorList>
    </citation>
    <scope>NUCLEOTIDE SEQUENCE [LARGE SCALE GENOMIC DNA]</scope>
    <source>
        <strain evidence="2">IN4F17</strain>
        <tissue evidence="2">Whole Body</tissue>
    </source>
</reference>
<dbReference type="PANTHER" id="PTHR21301">
    <property type="entry name" value="REVERSE TRANSCRIPTASE"/>
    <property type="match status" value="1"/>
</dbReference>
<dbReference type="EMBL" id="CP092868">
    <property type="protein sequence ID" value="UYV69081.1"/>
    <property type="molecule type" value="Genomic_DNA"/>
</dbReference>
<proteinExistence type="predicted"/>
<name>A0ABY6KJQ4_9ARAC</name>
<evidence type="ECO:0000259" key="1">
    <source>
        <dbReference type="PROSITE" id="PS50878"/>
    </source>
</evidence>
<dbReference type="InterPro" id="IPR036397">
    <property type="entry name" value="RNaseH_sf"/>
</dbReference>
<dbReference type="Gene3D" id="3.30.420.10">
    <property type="entry name" value="Ribonuclease H-like superfamily/Ribonuclease H"/>
    <property type="match status" value="1"/>
</dbReference>
<protein>
    <recommendedName>
        <fullName evidence="1">Reverse transcriptase domain-containing protein</fullName>
    </recommendedName>
</protein>
<dbReference type="PANTHER" id="PTHR21301:SF10">
    <property type="entry name" value="REVERSE TRANSCRIPTASE DOMAIN-CONTAINING PROTEIN"/>
    <property type="match status" value="1"/>
</dbReference>
<evidence type="ECO:0000313" key="3">
    <source>
        <dbReference type="Proteomes" id="UP001235939"/>
    </source>
</evidence>
<evidence type="ECO:0000313" key="2">
    <source>
        <dbReference type="EMBL" id="UYV69081.1"/>
    </source>
</evidence>
<dbReference type="InterPro" id="IPR000477">
    <property type="entry name" value="RT_dom"/>
</dbReference>
<organism evidence="2 3">
    <name type="scientific">Cordylochernes scorpioides</name>
    <dbReference type="NCBI Taxonomy" id="51811"/>
    <lineage>
        <taxon>Eukaryota</taxon>
        <taxon>Metazoa</taxon>
        <taxon>Ecdysozoa</taxon>
        <taxon>Arthropoda</taxon>
        <taxon>Chelicerata</taxon>
        <taxon>Arachnida</taxon>
        <taxon>Pseudoscorpiones</taxon>
        <taxon>Cheliferoidea</taxon>
        <taxon>Chernetidae</taxon>
        <taxon>Cordylochernes</taxon>
    </lineage>
</organism>
<keyword evidence="3" id="KW-1185">Reference proteome</keyword>
<dbReference type="Proteomes" id="UP001235939">
    <property type="component" value="Chromosome 06"/>
</dbReference>
<gene>
    <name evidence="2" type="ORF">LAZ67_6002304</name>
</gene>
<accession>A0ABY6KJQ4</accession>
<dbReference type="Pfam" id="PF26215">
    <property type="entry name" value="HTH_animal"/>
    <property type="match status" value="1"/>
</dbReference>
<dbReference type="PROSITE" id="PS50878">
    <property type="entry name" value="RT_POL"/>
    <property type="match status" value="1"/>
</dbReference>
<dbReference type="InterPro" id="IPR058912">
    <property type="entry name" value="HTH_animal"/>
</dbReference>
<feature type="domain" description="Reverse transcriptase" evidence="1">
    <location>
        <begin position="1"/>
        <end position="202"/>
    </location>
</feature>
<sequence length="433" mass="49900">MPLSRFLTSFLSPVIRSYNSFSISNISDFIIKLRDSKPNSGCIMGSFDVVSLFLSLPHNLIVENLKEILAQNSTDSIENNRVVTLFQLCLSLNNFKFEDSIYQQICGSPMGSPLSLIADEIVMLKIDKWITTFKHLGIKRWHRYMDDIFCEFEEDKGYLILNTLNSYNPQIKFTMETETEAALPYLDIRILRTEHKFHSTVYYKKGIEPSYLNFNSFGPISHKISIVKTLTKRIIMHCSLPGFKKIEMSNIIRNLQRYGFPASFVMKHTYNGFPIQNRQVYRSNCYLQYSPTNQRLAEVLKKFGIRPIFVGSRSIGQIVRHPITKSLVKTEPSDQQNAVYSLSCQQCTASYVGETGRTVGTRVKEHIRNDCTMLEQRAVIRFLNAEGIQTSQICQRMKKIYGFEVLEHPAYSPDLAPSDYFRFGLLKKELKGK</sequence>